<protein>
    <submittedName>
        <fullName evidence="6">Ornithine decarboxylase</fullName>
    </submittedName>
</protein>
<dbReference type="OrthoDB" id="5034579at2759"/>
<dbReference type="SUPFAM" id="SSF50621">
    <property type="entry name" value="Alanine racemase C-terminal domain-like"/>
    <property type="match status" value="1"/>
</dbReference>
<dbReference type="InterPro" id="IPR029066">
    <property type="entry name" value="PLP-binding_barrel"/>
</dbReference>
<name>A0A090LHA4_STRRB</name>
<reference evidence="4 5" key="1">
    <citation type="submission" date="2014-09" db="EMBL/GenBank/DDBJ databases">
        <authorList>
            <person name="Martin A.A."/>
        </authorList>
    </citation>
    <scope>NUCLEOTIDE SEQUENCE</scope>
    <source>
        <strain evidence="5">ED321</strain>
        <strain evidence="4">ED321 Heterogonic</strain>
    </source>
</reference>
<dbReference type="eggNOG" id="KOG0622">
    <property type="taxonomic scope" value="Eukaryota"/>
</dbReference>
<evidence type="ECO:0000256" key="1">
    <source>
        <dbReference type="RuleBase" id="RU003737"/>
    </source>
</evidence>
<evidence type="ECO:0000259" key="3">
    <source>
        <dbReference type="Pfam" id="PF02784"/>
    </source>
</evidence>
<dbReference type="Pfam" id="PF02784">
    <property type="entry name" value="Orn_Arg_deC_N"/>
    <property type="match status" value="1"/>
</dbReference>
<dbReference type="GO" id="GO:0003824">
    <property type="term" value="F:catalytic activity"/>
    <property type="evidence" value="ECO:0007669"/>
    <property type="project" value="InterPro"/>
</dbReference>
<dbReference type="STRING" id="34506.A0A090LHA4"/>
<dbReference type="InterPro" id="IPR022644">
    <property type="entry name" value="De-COase2_N"/>
</dbReference>
<organism evidence="4">
    <name type="scientific">Strongyloides ratti</name>
    <name type="common">Parasitic roundworm</name>
    <dbReference type="NCBI Taxonomy" id="34506"/>
    <lineage>
        <taxon>Eukaryota</taxon>
        <taxon>Metazoa</taxon>
        <taxon>Ecdysozoa</taxon>
        <taxon>Nematoda</taxon>
        <taxon>Chromadorea</taxon>
        <taxon>Rhabditida</taxon>
        <taxon>Tylenchina</taxon>
        <taxon>Panagrolaimomorpha</taxon>
        <taxon>Strongyloidoidea</taxon>
        <taxon>Strongyloididae</taxon>
        <taxon>Strongyloides</taxon>
    </lineage>
</organism>
<proteinExistence type="inferred from homology"/>
<accession>A0A090LHA4</accession>
<dbReference type="WBParaSite" id="SRAE_2000217500.1">
    <property type="protein sequence ID" value="SRAE_2000217500.1"/>
    <property type="gene ID" value="WBGene00262384"/>
</dbReference>
<evidence type="ECO:0000313" key="7">
    <source>
        <dbReference type="WormBase" id="SRAE_2000217500"/>
    </source>
</evidence>
<gene>
    <name evidence="4 6 7" type="ORF">SRAE_2000217500</name>
</gene>
<dbReference type="RefSeq" id="XP_024506713.1">
    <property type="nucleotide sequence ID" value="XM_024653214.1"/>
</dbReference>
<dbReference type="InterPro" id="IPR002433">
    <property type="entry name" value="Orn_de-COase"/>
</dbReference>
<dbReference type="CTD" id="36379878"/>
<feature type="domain" description="Orn/DAP/Arg decarboxylase 2 C-terminal" evidence="2">
    <location>
        <begin position="46"/>
        <end position="399"/>
    </location>
</feature>
<dbReference type="OMA" id="MNSQPEC"/>
<sequence length="496" mass="56535">MNFKNNNRLEIIDKKPISVFNDRRTSESFARDIANIKNVSGDSRPFYVMDLGRIQDLINFWATNLPRVRPFYAVNCNYDTVLMNILISSPFMGFFANSREMVEKIYEFTNDSSRVFYGNPLLTGNNLNIAVKRNIPYITCYSLNDLKKISLQCPEVKIVLEVNIQNDMPSEDPSAHMGATIEEIPSILAAIYKLNLHLVGFSFSVGQDRQHPMAYRDAFSVIRGLFEMAEDFGLGKMSFINIGSGFSASNILEIRQFKNIADEINASIDDFFPSIEYPDLYFSAKPGKFFAASAFSLLTNIISKDIVDVDAIVHEQFSTSRSAFIYKVNEGCYGSFSCKMNNTIIPKCSPLFDENNSEDEQHFYGSIIGSSDCQSDVIQEICHFRKMNVGEWLIWENMGAYSLSNYEEPFDLNSSETIQPPVFYYVSSDDWQNIISSNKIKNQNSIESLYYESFSNESVVGSIDDVHSITSSEDYEDDDKMEELQELFNIFESVYS</sequence>
<dbReference type="EMBL" id="LN609529">
    <property type="protein sequence ID" value="CEF67513.1"/>
    <property type="molecule type" value="Genomic_DNA"/>
</dbReference>
<dbReference type="AlphaFoldDB" id="A0A090LHA4"/>
<dbReference type="InterPro" id="IPR022643">
    <property type="entry name" value="De-COase2_C"/>
</dbReference>
<evidence type="ECO:0000313" key="4">
    <source>
        <dbReference type="EMBL" id="CEF67513.1"/>
    </source>
</evidence>
<comment type="similarity">
    <text evidence="1">Belongs to the Orn/Lys/Arg decarboxylase class-II family.</text>
</comment>
<evidence type="ECO:0000259" key="2">
    <source>
        <dbReference type="Pfam" id="PF00278"/>
    </source>
</evidence>
<dbReference type="GeneID" id="36379878"/>
<dbReference type="PRINTS" id="PR01179">
    <property type="entry name" value="ODADCRBXLASE"/>
</dbReference>
<dbReference type="PANTHER" id="PTHR11482:SF56">
    <property type="entry name" value="ANTIZYME INHIBITOR 1"/>
    <property type="match status" value="1"/>
</dbReference>
<dbReference type="Pfam" id="PF00278">
    <property type="entry name" value="Orn_DAP_Arg_deC"/>
    <property type="match status" value="1"/>
</dbReference>
<dbReference type="SUPFAM" id="SSF51419">
    <property type="entry name" value="PLP-binding barrel"/>
    <property type="match status" value="1"/>
</dbReference>
<dbReference type="Gene3D" id="3.20.20.10">
    <property type="entry name" value="Alanine racemase"/>
    <property type="match status" value="1"/>
</dbReference>
<reference evidence="6" key="2">
    <citation type="submission" date="2020-12" db="UniProtKB">
        <authorList>
            <consortium name="WormBaseParasite"/>
        </authorList>
    </citation>
    <scope>IDENTIFICATION</scope>
</reference>
<dbReference type="GO" id="GO:0006596">
    <property type="term" value="P:polyamine biosynthetic process"/>
    <property type="evidence" value="ECO:0007669"/>
    <property type="project" value="InterPro"/>
</dbReference>
<keyword evidence="5" id="KW-1185">Reference proteome</keyword>
<dbReference type="Gene3D" id="2.40.37.10">
    <property type="entry name" value="Lyase, Ornithine Decarboxylase, Chain A, domain 1"/>
    <property type="match status" value="1"/>
</dbReference>
<dbReference type="InterPro" id="IPR009006">
    <property type="entry name" value="Ala_racemase/Decarboxylase_C"/>
</dbReference>
<dbReference type="PRINTS" id="PR01182">
    <property type="entry name" value="ORNDCRBXLASE"/>
</dbReference>
<evidence type="ECO:0000313" key="6">
    <source>
        <dbReference type="WBParaSite" id="SRAE_2000217500.1"/>
    </source>
</evidence>
<dbReference type="WormBase" id="SRAE_2000217500">
    <property type="protein sequence ID" value="SRP02213"/>
    <property type="gene ID" value="WBGene00262384"/>
</dbReference>
<feature type="domain" description="Orn/DAP/Arg decarboxylase 2 N-terminal" evidence="3">
    <location>
        <begin position="52"/>
        <end position="292"/>
    </location>
</feature>
<evidence type="ECO:0000313" key="5">
    <source>
        <dbReference type="Proteomes" id="UP000035682"/>
    </source>
</evidence>
<dbReference type="PANTHER" id="PTHR11482">
    <property type="entry name" value="ARGININE/DIAMINOPIMELATE/ORNITHINE DECARBOXYLASE"/>
    <property type="match status" value="1"/>
</dbReference>
<dbReference type="Proteomes" id="UP000035682">
    <property type="component" value="Unplaced"/>
</dbReference>
<dbReference type="InterPro" id="IPR000183">
    <property type="entry name" value="Orn/DAP/Arg_de-COase"/>
</dbReference>